<evidence type="ECO:0000256" key="4">
    <source>
        <dbReference type="ARBA" id="ARBA00022771"/>
    </source>
</evidence>
<gene>
    <name evidence="13" type="ORF">LTRI10_LOCUS20546</name>
</gene>
<feature type="region of interest" description="Disordered" evidence="11">
    <location>
        <begin position="1"/>
        <end position="45"/>
    </location>
</feature>
<dbReference type="GO" id="GO:0003677">
    <property type="term" value="F:DNA binding"/>
    <property type="evidence" value="ECO:0007669"/>
    <property type="project" value="UniProtKB-KW"/>
</dbReference>
<dbReference type="InterPro" id="IPR008906">
    <property type="entry name" value="HATC_C_dom"/>
</dbReference>
<keyword evidence="6" id="KW-0805">Transcription regulation</keyword>
<dbReference type="PANTHER" id="PTHR46481">
    <property type="entry name" value="ZINC FINGER BED DOMAIN-CONTAINING PROTEIN 4"/>
    <property type="match status" value="1"/>
</dbReference>
<evidence type="ECO:0000256" key="2">
    <source>
        <dbReference type="ARBA" id="ARBA00011738"/>
    </source>
</evidence>
<dbReference type="InterPro" id="IPR003656">
    <property type="entry name" value="Znf_BED"/>
</dbReference>
<keyword evidence="8" id="KW-0804">Transcription</keyword>
<evidence type="ECO:0000313" key="14">
    <source>
        <dbReference type="Proteomes" id="UP001497516"/>
    </source>
</evidence>
<dbReference type="GO" id="GO:0008270">
    <property type="term" value="F:zinc ion binding"/>
    <property type="evidence" value="ECO:0007669"/>
    <property type="project" value="UniProtKB-KW"/>
</dbReference>
<dbReference type="InterPro" id="IPR012337">
    <property type="entry name" value="RNaseH-like_sf"/>
</dbReference>
<evidence type="ECO:0000256" key="7">
    <source>
        <dbReference type="ARBA" id="ARBA00023125"/>
    </source>
</evidence>
<keyword evidence="14" id="KW-1185">Reference proteome</keyword>
<dbReference type="PROSITE" id="PS50808">
    <property type="entry name" value="ZF_BED"/>
    <property type="match status" value="1"/>
</dbReference>
<evidence type="ECO:0000256" key="6">
    <source>
        <dbReference type="ARBA" id="ARBA00023015"/>
    </source>
</evidence>
<evidence type="ECO:0000256" key="1">
    <source>
        <dbReference type="ARBA" id="ARBA00004123"/>
    </source>
</evidence>
<keyword evidence="3" id="KW-0479">Metal-binding</keyword>
<evidence type="ECO:0000259" key="12">
    <source>
        <dbReference type="PROSITE" id="PS50808"/>
    </source>
</evidence>
<dbReference type="AlphaFoldDB" id="A0AAV2DZM3"/>
<keyword evidence="5" id="KW-0862">Zinc</keyword>
<proteinExistence type="predicted"/>
<evidence type="ECO:0000256" key="5">
    <source>
        <dbReference type="ARBA" id="ARBA00022833"/>
    </source>
</evidence>
<protein>
    <recommendedName>
        <fullName evidence="12">BED-type domain-containing protein</fullName>
    </recommendedName>
</protein>
<dbReference type="EMBL" id="OZ034816">
    <property type="protein sequence ID" value="CAL1378999.1"/>
    <property type="molecule type" value="Genomic_DNA"/>
</dbReference>
<dbReference type="Pfam" id="PF05699">
    <property type="entry name" value="Dimer_Tnp_hAT"/>
    <property type="match status" value="1"/>
</dbReference>
<dbReference type="SUPFAM" id="SSF53098">
    <property type="entry name" value="Ribonuclease H-like"/>
    <property type="match status" value="1"/>
</dbReference>
<comment type="subunit">
    <text evidence="2">Homodimer.</text>
</comment>
<organism evidence="13 14">
    <name type="scientific">Linum trigynum</name>
    <dbReference type="NCBI Taxonomy" id="586398"/>
    <lineage>
        <taxon>Eukaryota</taxon>
        <taxon>Viridiplantae</taxon>
        <taxon>Streptophyta</taxon>
        <taxon>Embryophyta</taxon>
        <taxon>Tracheophyta</taxon>
        <taxon>Spermatophyta</taxon>
        <taxon>Magnoliopsida</taxon>
        <taxon>eudicotyledons</taxon>
        <taxon>Gunneridae</taxon>
        <taxon>Pentapetalae</taxon>
        <taxon>rosids</taxon>
        <taxon>fabids</taxon>
        <taxon>Malpighiales</taxon>
        <taxon>Linaceae</taxon>
        <taxon>Linum</taxon>
    </lineage>
</organism>
<keyword evidence="9" id="KW-0539">Nucleus</keyword>
<evidence type="ECO:0000256" key="10">
    <source>
        <dbReference type="PROSITE-ProRule" id="PRU00027"/>
    </source>
</evidence>
<comment type="subcellular location">
    <subcellularLocation>
        <location evidence="1">Nucleus</location>
    </subcellularLocation>
</comment>
<dbReference type="GO" id="GO:0005634">
    <property type="term" value="C:nucleus"/>
    <property type="evidence" value="ECO:0007669"/>
    <property type="project" value="UniProtKB-SubCell"/>
</dbReference>
<feature type="compositionally biased region" description="Low complexity" evidence="11">
    <location>
        <begin position="542"/>
        <end position="559"/>
    </location>
</feature>
<feature type="domain" description="BED-type" evidence="12">
    <location>
        <begin position="46"/>
        <end position="92"/>
    </location>
</feature>
<evidence type="ECO:0000256" key="3">
    <source>
        <dbReference type="ARBA" id="ARBA00022723"/>
    </source>
</evidence>
<accession>A0AAV2DZM3</accession>
<dbReference type="PANTHER" id="PTHR46481:SF10">
    <property type="entry name" value="ZINC FINGER BED DOMAIN-CONTAINING PROTEIN 39"/>
    <property type="match status" value="1"/>
</dbReference>
<dbReference type="SMART" id="SM00614">
    <property type="entry name" value="ZnF_BED"/>
    <property type="match status" value="1"/>
</dbReference>
<dbReference type="InterPro" id="IPR025525">
    <property type="entry name" value="hAT-like_transposase_RNase-H"/>
</dbReference>
<evidence type="ECO:0000313" key="13">
    <source>
        <dbReference type="EMBL" id="CAL1378999.1"/>
    </source>
</evidence>
<dbReference type="Proteomes" id="UP001497516">
    <property type="component" value="Chromosome 3"/>
</dbReference>
<keyword evidence="7" id="KW-0238">DNA-binding</keyword>
<dbReference type="Pfam" id="PF02892">
    <property type="entry name" value="zf-BED"/>
    <property type="match status" value="1"/>
</dbReference>
<evidence type="ECO:0000256" key="11">
    <source>
        <dbReference type="SAM" id="MobiDB-lite"/>
    </source>
</evidence>
<dbReference type="GO" id="GO:0009791">
    <property type="term" value="P:post-embryonic development"/>
    <property type="evidence" value="ECO:0007669"/>
    <property type="project" value="UniProtKB-ARBA"/>
</dbReference>
<evidence type="ECO:0000256" key="9">
    <source>
        <dbReference type="ARBA" id="ARBA00023242"/>
    </source>
</evidence>
<dbReference type="SUPFAM" id="SSF57667">
    <property type="entry name" value="beta-beta-alpha zinc fingers"/>
    <property type="match status" value="1"/>
</dbReference>
<feature type="region of interest" description="Disordered" evidence="11">
    <location>
        <begin position="536"/>
        <end position="559"/>
    </location>
</feature>
<keyword evidence="4 10" id="KW-0863">Zinc-finger</keyword>
<feature type="compositionally biased region" description="Polar residues" evidence="11">
    <location>
        <begin position="1"/>
        <end position="30"/>
    </location>
</feature>
<reference evidence="13 14" key="1">
    <citation type="submission" date="2024-04" db="EMBL/GenBank/DDBJ databases">
        <authorList>
            <person name="Fracassetti M."/>
        </authorList>
    </citation>
    <scope>NUCLEOTIDE SEQUENCE [LARGE SCALE GENOMIC DNA]</scope>
</reference>
<dbReference type="InterPro" id="IPR052035">
    <property type="entry name" value="ZnF_BED_domain_contain"/>
</dbReference>
<dbReference type="InterPro" id="IPR036236">
    <property type="entry name" value="Znf_C2H2_sf"/>
</dbReference>
<name>A0AAV2DZM3_9ROSI</name>
<evidence type="ECO:0000256" key="8">
    <source>
        <dbReference type="ARBA" id="ARBA00023163"/>
    </source>
</evidence>
<dbReference type="Pfam" id="PF14372">
    <property type="entry name" value="hAT-like_RNase-H"/>
    <property type="match status" value="1"/>
</dbReference>
<dbReference type="GO" id="GO:0046983">
    <property type="term" value="F:protein dimerization activity"/>
    <property type="evidence" value="ECO:0007669"/>
    <property type="project" value="InterPro"/>
</dbReference>
<sequence length="694" mass="78668">MSSNPNPSIASSVSTPANPENATQNPSSAQKENDDEENPYSRNVRKKTSAVWEGFKNVETAGVKKYQCIHCKRKYKADPSGVTSTLRRHLKQCPKNPIVLIDKGQQQLSLSSTLIQAESVASVQNFKYEQSKVREIMAHCFIVHDMPFITAEYELFNLLLKTISPHYQKISRTTIQTDIFKTFDIHKAKIKTLLQGVTRMSLTTDLWQSVQTVGYMVVTCHFVDKDFKLQKRILDFCDVPPPHSGVAIADSLHKCLADWDIEKKVWTITVDNASYNDVAVRNLKETLSFQAQIPLAGDMFHVRCCAHIINILVQCGLKKIGPIIDNVRQSVKYIAASESRINMFRDISKQLKLPTKKLILDCPTRWNSTYHMISAALDMKVAFSRFATRDSSYIWLPSEGQWNMVSEVCHFLKLFNDVTQYISGSEYPTSNLFLPELWGIKKSLDKTITSENGSMQSMASDMLNKFEKYWEESNMLISIAAIMDPRNKFKMLEVYFPDIYNGAEAVKGQIALVRDKLYQLFHEYVEEYKEKNMGNSIEDESGTLSSSTSVMSSTSSGTGIKRTGRAMFDSLIRNVDCVTTTLKSELDIYLEDGLYIDPDDCDLNVIEWWKEQRMRYKVLSRMACDVLAIPITSVASEAAFSAGGRVIDPNRASLGKKTVQALLCSQDWLRNYYGLKKSVKALTKKEEVVEVDLS</sequence>